<gene>
    <name evidence="17" type="ORF">QBZ16_004482</name>
</gene>
<evidence type="ECO:0000259" key="13">
    <source>
        <dbReference type="PROSITE" id="PS50011"/>
    </source>
</evidence>
<accession>A0AAD9IHC9</accession>
<dbReference type="Pfam" id="PF13426">
    <property type="entry name" value="PAS_9"/>
    <property type="match status" value="2"/>
</dbReference>
<dbReference type="Proteomes" id="UP001255856">
    <property type="component" value="Unassembled WGS sequence"/>
</dbReference>
<evidence type="ECO:0000256" key="3">
    <source>
        <dbReference type="ARBA" id="ARBA00012513"/>
    </source>
</evidence>
<dbReference type="InterPro" id="IPR000700">
    <property type="entry name" value="PAS-assoc_C"/>
</dbReference>
<comment type="similarity">
    <text evidence="2">Belongs to the protein kinase superfamily. AGC Ser/Thr protein kinase family.</text>
</comment>
<protein>
    <recommendedName>
        <fullName evidence="3">non-specific serine/threonine protein kinase</fullName>
        <ecNumber evidence="3">2.7.11.1</ecNumber>
    </recommendedName>
</protein>
<keyword evidence="7" id="KW-0808">Transferase</keyword>
<dbReference type="GO" id="GO:0003723">
    <property type="term" value="F:RNA binding"/>
    <property type="evidence" value="ECO:0007669"/>
    <property type="project" value="UniProtKB-UniRule"/>
</dbReference>
<dbReference type="SUPFAM" id="SSF54928">
    <property type="entry name" value="RNA-binding domain, RBD"/>
    <property type="match status" value="2"/>
</dbReference>
<keyword evidence="4" id="KW-0723">Serine/threonine-protein kinase</keyword>
<dbReference type="SUPFAM" id="SSF55785">
    <property type="entry name" value="PYP-like sensor domain (PAS domain)"/>
    <property type="match status" value="2"/>
</dbReference>
<dbReference type="Gene3D" id="1.10.510.10">
    <property type="entry name" value="Transferase(Phosphotransferase) domain 1"/>
    <property type="match status" value="1"/>
</dbReference>
<evidence type="ECO:0000256" key="8">
    <source>
        <dbReference type="ARBA" id="ARBA00022741"/>
    </source>
</evidence>
<evidence type="ECO:0000259" key="14">
    <source>
        <dbReference type="PROSITE" id="PS50102"/>
    </source>
</evidence>
<feature type="domain" description="PAS" evidence="15">
    <location>
        <begin position="516"/>
        <end position="589"/>
    </location>
</feature>
<evidence type="ECO:0000256" key="10">
    <source>
        <dbReference type="ARBA" id="ARBA00022840"/>
    </source>
</evidence>
<dbReference type="Gene3D" id="3.30.450.20">
    <property type="entry name" value="PAS domain"/>
    <property type="match status" value="2"/>
</dbReference>
<feature type="compositionally biased region" description="Low complexity" evidence="12">
    <location>
        <begin position="861"/>
        <end position="876"/>
    </location>
</feature>
<dbReference type="InterPro" id="IPR012677">
    <property type="entry name" value="Nucleotide-bd_a/b_plait_sf"/>
</dbReference>
<evidence type="ECO:0000256" key="6">
    <source>
        <dbReference type="ARBA" id="ARBA00022606"/>
    </source>
</evidence>
<dbReference type="GO" id="GO:0005524">
    <property type="term" value="F:ATP binding"/>
    <property type="evidence" value="ECO:0007669"/>
    <property type="project" value="UniProtKB-KW"/>
</dbReference>
<dbReference type="CDD" id="cd00590">
    <property type="entry name" value="RRM_SF"/>
    <property type="match status" value="2"/>
</dbReference>
<dbReference type="SMART" id="SM00360">
    <property type="entry name" value="RRM"/>
    <property type="match status" value="2"/>
</dbReference>
<feature type="domain" description="Protein kinase" evidence="13">
    <location>
        <begin position="667"/>
        <end position="1003"/>
    </location>
</feature>
<keyword evidence="5" id="KW-0157">Chromophore</keyword>
<dbReference type="NCBIfam" id="TIGR00229">
    <property type="entry name" value="sensory_box"/>
    <property type="match status" value="2"/>
</dbReference>
<dbReference type="SMART" id="SM00091">
    <property type="entry name" value="PAS"/>
    <property type="match status" value="2"/>
</dbReference>
<feature type="domain" description="RRM" evidence="14">
    <location>
        <begin position="161"/>
        <end position="244"/>
    </location>
</feature>
<dbReference type="InterPro" id="IPR000504">
    <property type="entry name" value="RRM_dom"/>
</dbReference>
<keyword evidence="9" id="KW-0418">Kinase</keyword>
<evidence type="ECO:0000256" key="11">
    <source>
        <dbReference type="PROSITE-ProRule" id="PRU00176"/>
    </source>
</evidence>
<dbReference type="SMART" id="SM00086">
    <property type="entry name" value="PAC"/>
    <property type="match status" value="2"/>
</dbReference>
<dbReference type="SUPFAM" id="SSF56112">
    <property type="entry name" value="Protein kinase-like (PK-like)"/>
    <property type="match status" value="1"/>
</dbReference>
<organism evidence="17 18">
    <name type="scientific">Prototheca wickerhamii</name>
    <dbReference type="NCBI Taxonomy" id="3111"/>
    <lineage>
        <taxon>Eukaryota</taxon>
        <taxon>Viridiplantae</taxon>
        <taxon>Chlorophyta</taxon>
        <taxon>core chlorophytes</taxon>
        <taxon>Trebouxiophyceae</taxon>
        <taxon>Chlorellales</taxon>
        <taxon>Chlorellaceae</taxon>
        <taxon>Prototheca</taxon>
    </lineage>
</organism>
<keyword evidence="6" id="KW-0716">Sensory transduction</keyword>
<dbReference type="PROSITE" id="PS50113">
    <property type="entry name" value="PAC"/>
    <property type="match status" value="2"/>
</dbReference>
<evidence type="ECO:0000256" key="7">
    <source>
        <dbReference type="ARBA" id="ARBA00022679"/>
    </source>
</evidence>
<dbReference type="InterPro" id="IPR008271">
    <property type="entry name" value="Ser/Thr_kinase_AS"/>
</dbReference>
<dbReference type="GO" id="GO:0004674">
    <property type="term" value="F:protein serine/threonine kinase activity"/>
    <property type="evidence" value="ECO:0007669"/>
    <property type="project" value="UniProtKB-KW"/>
</dbReference>
<sequence>MWIASVTLVPDVNEPTLNRGYGFVAFLDREMATKAQAELHDTELPDHPGAKIRVRPSTSKHRLFLGGLPNDLKQEALTETLKPQLVGLEAVDLVMNREQPDHNRGFAFLDFYNAECAKRARAVLAAPDFKIGGRGVTVDFAEPSAQRGAEGGAGARAVATRNVFVGNLAPGTSEQALREAFARFGEIERVHVPQRQRGQQGEGGDGTIYAFVTFADKSAATEAVEAGEPVEVAGKPAVVKYGRSDDGRGGRAGRGQGPGGYSMAPGGMVPLVPVQLANGQIGYMMQPGMVMMGGGWAQGGYPPEHIHTPHGSGPSREMAISAQVSLPAAQGDLAEVLSGLRHTFVVADATLPDVPLIFCSEGFLAMTGYTADEVLGRNCRFLQGEDTDMDTVQELGDSLRTGTSICRRLLNYRKDGTPFWNLLTMTPIRDHSGSVVKFVGVQLDVTSRTEHPLGGDKRGAGAARAPPRYDERLVPSGASQMSQEVVDTVQASELQSWEEGDAWRTGLARGPAVPRVALDLASTVERIQDSFVVADPAMPDCPVVFASGSFLKLTGYSRDEVLGRNCRFLQGPGTDRASVAALRAAIDAGREHTGRLLNYRKDGSPFWNLLTVAPVRDASGMPRFLLGVQADLGPHMRCRPEIAEAAGALRGAAARQESGADLRLRAFRRERTVGRGDVGMVDLVALVDDPQHRFALKSLSKEEMIRRNKLPRVSTEVAVLSALDHPFFVTLFGTLQSDTHVHFVLEYCEGGELHSRLARLPGRRLPEPAARSYAAQVLLALQYLHLQGVIYRDLKPENVVLRPDGHIRLIDFDLACYSETGAISVAELGAAPWGSDTTASENGSSSADAQQRGSDEERRAGASVGSSTAAVGAKSSRSNSIVSGTRTSKLSLVAQPTKRSNSFVGTEEYLAPETVAGTGHAAPVDWWALGVFVFELLTGGTPFRGRRRNDTFDNILHKDPVWPKDCDASPQVRDLVSRLLIKDPEKRLGGTLGAEEIKAHPWFSDINWALILHKPPANYEHIWQVPDASPTQDQKVAETIVI</sequence>
<evidence type="ECO:0000313" key="18">
    <source>
        <dbReference type="Proteomes" id="UP001255856"/>
    </source>
</evidence>
<dbReference type="EMBL" id="JASFZW010000006">
    <property type="protein sequence ID" value="KAK2077636.1"/>
    <property type="molecule type" value="Genomic_DNA"/>
</dbReference>
<proteinExistence type="inferred from homology"/>
<dbReference type="InterPro" id="IPR001610">
    <property type="entry name" value="PAC"/>
</dbReference>
<keyword evidence="18" id="KW-1185">Reference proteome</keyword>
<feature type="compositionally biased region" description="Gly residues" evidence="12">
    <location>
        <begin position="250"/>
        <end position="260"/>
    </location>
</feature>
<dbReference type="Gene3D" id="3.30.200.20">
    <property type="entry name" value="Phosphorylase Kinase, domain 1"/>
    <property type="match status" value="1"/>
</dbReference>
<dbReference type="PANTHER" id="PTHR45637">
    <property type="entry name" value="FLIPPASE KINASE 1-RELATED"/>
    <property type="match status" value="1"/>
</dbReference>
<feature type="domain" description="RRM" evidence="14">
    <location>
        <begin position="1"/>
        <end position="59"/>
    </location>
</feature>
<feature type="domain" description="PAC" evidence="16">
    <location>
        <begin position="403"/>
        <end position="457"/>
    </location>
</feature>
<comment type="cofactor">
    <cofactor evidence="1">
        <name>FMN</name>
        <dbReference type="ChEBI" id="CHEBI:58210"/>
    </cofactor>
</comment>
<dbReference type="Gene3D" id="3.30.70.330">
    <property type="match status" value="3"/>
</dbReference>
<dbReference type="Pfam" id="PF00069">
    <property type="entry name" value="Pkinase"/>
    <property type="match status" value="2"/>
</dbReference>
<evidence type="ECO:0000256" key="12">
    <source>
        <dbReference type="SAM" id="MobiDB-lite"/>
    </source>
</evidence>
<dbReference type="PROSITE" id="PS50112">
    <property type="entry name" value="PAS"/>
    <property type="match status" value="2"/>
</dbReference>
<name>A0AAD9IHC9_PROWI</name>
<feature type="domain" description="RRM" evidence="14">
    <location>
        <begin position="61"/>
        <end position="143"/>
    </location>
</feature>
<evidence type="ECO:0000256" key="5">
    <source>
        <dbReference type="ARBA" id="ARBA00022543"/>
    </source>
</evidence>
<dbReference type="PROSITE" id="PS00108">
    <property type="entry name" value="PROTEIN_KINASE_ST"/>
    <property type="match status" value="1"/>
</dbReference>
<dbReference type="GO" id="GO:0009882">
    <property type="term" value="F:blue light photoreceptor activity"/>
    <property type="evidence" value="ECO:0007669"/>
    <property type="project" value="UniProtKB-ARBA"/>
</dbReference>
<dbReference type="CDD" id="cd00130">
    <property type="entry name" value="PAS"/>
    <property type="match status" value="2"/>
</dbReference>
<evidence type="ECO:0000256" key="1">
    <source>
        <dbReference type="ARBA" id="ARBA00001917"/>
    </source>
</evidence>
<feature type="region of interest" description="Disordered" evidence="12">
    <location>
        <begin position="834"/>
        <end position="882"/>
    </location>
</feature>
<keyword evidence="11" id="KW-0694">RNA-binding</keyword>
<dbReference type="InterPro" id="IPR035979">
    <property type="entry name" value="RBD_domain_sf"/>
</dbReference>
<dbReference type="AlphaFoldDB" id="A0AAD9IHC9"/>
<dbReference type="InterPro" id="IPR035965">
    <property type="entry name" value="PAS-like_dom_sf"/>
</dbReference>
<feature type="domain" description="PAC" evidence="16">
    <location>
        <begin position="590"/>
        <end position="644"/>
    </location>
</feature>
<evidence type="ECO:0000256" key="2">
    <source>
        <dbReference type="ARBA" id="ARBA00009903"/>
    </source>
</evidence>
<dbReference type="EC" id="2.7.11.1" evidence="3"/>
<dbReference type="InterPro" id="IPR011009">
    <property type="entry name" value="Kinase-like_dom_sf"/>
</dbReference>
<reference evidence="17" key="1">
    <citation type="submission" date="2021-01" db="EMBL/GenBank/DDBJ databases">
        <authorList>
            <person name="Eckstrom K.M.E."/>
        </authorList>
    </citation>
    <scope>NUCLEOTIDE SEQUENCE</scope>
    <source>
        <strain evidence="17">UVCC 0001</strain>
    </source>
</reference>
<dbReference type="SMART" id="SM00220">
    <property type="entry name" value="S_TKc"/>
    <property type="match status" value="1"/>
</dbReference>
<evidence type="ECO:0000259" key="15">
    <source>
        <dbReference type="PROSITE" id="PS50112"/>
    </source>
</evidence>
<keyword evidence="5" id="KW-0600">Photoreceptor protein</keyword>
<dbReference type="Pfam" id="PF00076">
    <property type="entry name" value="RRM_1"/>
    <property type="match status" value="3"/>
</dbReference>
<dbReference type="InterPro" id="IPR000719">
    <property type="entry name" value="Prot_kinase_dom"/>
</dbReference>
<feature type="domain" description="PAS" evidence="15">
    <location>
        <begin position="329"/>
        <end position="402"/>
    </location>
</feature>
<dbReference type="PROSITE" id="PS50102">
    <property type="entry name" value="RRM"/>
    <property type="match status" value="3"/>
</dbReference>
<evidence type="ECO:0000256" key="4">
    <source>
        <dbReference type="ARBA" id="ARBA00022527"/>
    </source>
</evidence>
<keyword evidence="5" id="KW-0675">Receptor</keyword>
<comment type="caution">
    <text evidence="17">The sequence shown here is derived from an EMBL/GenBank/DDBJ whole genome shotgun (WGS) entry which is preliminary data.</text>
</comment>
<feature type="compositionally biased region" description="Polar residues" evidence="12">
    <location>
        <begin position="835"/>
        <end position="852"/>
    </location>
</feature>
<keyword evidence="10" id="KW-0067">ATP-binding</keyword>
<evidence type="ECO:0000259" key="16">
    <source>
        <dbReference type="PROSITE" id="PS50113"/>
    </source>
</evidence>
<feature type="region of interest" description="Disordered" evidence="12">
    <location>
        <begin position="241"/>
        <end position="260"/>
    </location>
</feature>
<evidence type="ECO:0000256" key="9">
    <source>
        <dbReference type="ARBA" id="ARBA00022777"/>
    </source>
</evidence>
<keyword evidence="8" id="KW-0547">Nucleotide-binding</keyword>
<dbReference type="PROSITE" id="PS50011">
    <property type="entry name" value="PROTEIN_KINASE_DOM"/>
    <property type="match status" value="1"/>
</dbReference>
<evidence type="ECO:0000313" key="17">
    <source>
        <dbReference type="EMBL" id="KAK2077636.1"/>
    </source>
</evidence>
<dbReference type="InterPro" id="IPR000014">
    <property type="entry name" value="PAS"/>
</dbReference>